<dbReference type="InterPro" id="IPR025724">
    <property type="entry name" value="GAG-pre-integrase_dom"/>
</dbReference>
<comment type="caution">
    <text evidence="6">The sequence shown here is derived from an EMBL/GenBank/DDBJ whole genome shotgun (WGS) entry which is preliminary data.</text>
</comment>
<feature type="compositionally biased region" description="Polar residues" evidence="2">
    <location>
        <begin position="573"/>
        <end position="588"/>
    </location>
</feature>
<dbReference type="Proteomes" id="UP001151760">
    <property type="component" value="Unassembled WGS sequence"/>
</dbReference>
<name>A0ABQ5G364_9ASTR</name>
<dbReference type="Pfam" id="PF13976">
    <property type="entry name" value="gag_pre-integrs"/>
    <property type="match status" value="1"/>
</dbReference>
<dbReference type="InterPro" id="IPR039537">
    <property type="entry name" value="Retrotran_Ty1/copia-like"/>
</dbReference>
<dbReference type="PANTHER" id="PTHR42648">
    <property type="entry name" value="TRANSPOSASE, PUTATIVE-RELATED"/>
    <property type="match status" value="1"/>
</dbReference>
<evidence type="ECO:0000256" key="2">
    <source>
        <dbReference type="SAM" id="MobiDB-lite"/>
    </source>
</evidence>
<accession>A0ABQ5G364</accession>
<dbReference type="InterPro" id="IPR054722">
    <property type="entry name" value="PolX-like_BBD"/>
</dbReference>
<evidence type="ECO:0000313" key="6">
    <source>
        <dbReference type="EMBL" id="GJT69499.1"/>
    </source>
</evidence>
<feature type="domain" description="Retroviral polymerase SH3-like" evidence="5">
    <location>
        <begin position="424"/>
        <end position="477"/>
    </location>
</feature>
<feature type="compositionally biased region" description="Basic and acidic residues" evidence="2">
    <location>
        <begin position="554"/>
        <end position="571"/>
    </location>
</feature>
<protein>
    <submittedName>
        <fullName evidence="6">Ribonuclease H-like domain-containing protein</fullName>
    </submittedName>
</protein>
<keyword evidence="7" id="KW-1185">Reference proteome</keyword>
<keyword evidence="1" id="KW-0378">Hydrolase</keyword>
<evidence type="ECO:0000256" key="1">
    <source>
        <dbReference type="ARBA" id="ARBA00022670"/>
    </source>
</evidence>
<dbReference type="InterPro" id="IPR057670">
    <property type="entry name" value="SH3_retrovirus"/>
</dbReference>
<feature type="region of interest" description="Disordered" evidence="2">
    <location>
        <begin position="545"/>
        <end position="598"/>
    </location>
</feature>
<evidence type="ECO:0000259" key="4">
    <source>
        <dbReference type="Pfam" id="PF22936"/>
    </source>
</evidence>
<keyword evidence="1" id="KW-0645">Protease</keyword>
<evidence type="ECO:0000313" key="7">
    <source>
        <dbReference type="Proteomes" id="UP001151760"/>
    </source>
</evidence>
<feature type="domain" description="Retrovirus-related Pol polyprotein from transposon TNT 1-94-like beta-barrel" evidence="4">
    <location>
        <begin position="200"/>
        <end position="273"/>
    </location>
</feature>
<proteinExistence type="predicted"/>
<dbReference type="Pfam" id="PF25597">
    <property type="entry name" value="SH3_retrovirus"/>
    <property type="match status" value="1"/>
</dbReference>
<dbReference type="Pfam" id="PF22936">
    <property type="entry name" value="Pol_BBD"/>
    <property type="match status" value="1"/>
</dbReference>
<dbReference type="PANTHER" id="PTHR42648:SF32">
    <property type="entry name" value="RIBONUCLEASE H-LIKE DOMAIN, GAG-PRE-INTEGRASE DOMAIN PROTEIN-RELATED"/>
    <property type="match status" value="1"/>
</dbReference>
<reference evidence="6" key="2">
    <citation type="submission" date="2022-01" db="EMBL/GenBank/DDBJ databases">
        <authorList>
            <person name="Yamashiro T."/>
            <person name="Shiraishi A."/>
            <person name="Satake H."/>
            <person name="Nakayama K."/>
        </authorList>
    </citation>
    <scope>NUCLEOTIDE SEQUENCE</scope>
</reference>
<sequence length="699" mass="78238">MVGKSMLNNMERVTGQREVRPVWNNAQRVNHQNKLTHPHPKRYFVPTTVLTKSGSVPVNTAKQSPSRAAISNSTAKYVNTTASRPTVNGAKPSSNVFHKSHSLVKRTIYQRPAPKNNDFKEKVNTAKVNNVTTAGTKAVVSVVQGHKENAIKSLTCWIWRPTGKVIDHISKDSGPYMPKRFDYVDPQGRIKSMMAWDQGIFDSGCSRHMTGNKSYLTDYQDIDGGFVAFAGSPKGGKITRKGKIRTGKLDFEDVYFVKELKFNLFSVSQMCDKKNNVLFTETECLVLSPDFKLLDESQVFLKVPRQNNMYSFDLKNVVLSGGLTCLFAKATIDESNLWHRRLGHINFKTMNKLVRGNLVRGLPSKLFENNHSCVACQKGKQHKASCKTKLNRVLVTKPHNKTPYELLLGRPPSISFMRPFGCPVTILNTLDPLGKFDGKADEGFLVGYSINSKAFRVFNSRTRKVEENLHINFLENKPNVGGSGLEWLFDIDSLTKSMNYEPVTAGNQTNGDAGIETNVNAGQAGQEKASDNEYILLPLMLSNSPLSSSTQSTYDKDTDKVPDKGDDDKEGYANSTNRDSTASPSVSSAGPKVGAEADLNNLETTMNVNPILTTRIHKDHPIDQIIRDINLATQTRRMTKISEEHAMVSYIKKQRRTNHKDYKNCLFAYFLSQIEPKKVIQALPDPSWIEAMQEELLQF</sequence>
<organism evidence="6 7">
    <name type="scientific">Tanacetum coccineum</name>
    <dbReference type="NCBI Taxonomy" id="301880"/>
    <lineage>
        <taxon>Eukaryota</taxon>
        <taxon>Viridiplantae</taxon>
        <taxon>Streptophyta</taxon>
        <taxon>Embryophyta</taxon>
        <taxon>Tracheophyta</taxon>
        <taxon>Spermatophyta</taxon>
        <taxon>Magnoliopsida</taxon>
        <taxon>eudicotyledons</taxon>
        <taxon>Gunneridae</taxon>
        <taxon>Pentapetalae</taxon>
        <taxon>asterids</taxon>
        <taxon>campanulids</taxon>
        <taxon>Asterales</taxon>
        <taxon>Asteraceae</taxon>
        <taxon>Asteroideae</taxon>
        <taxon>Anthemideae</taxon>
        <taxon>Anthemidinae</taxon>
        <taxon>Tanacetum</taxon>
    </lineage>
</organism>
<gene>
    <name evidence="6" type="ORF">Tco_1028785</name>
</gene>
<reference evidence="6" key="1">
    <citation type="journal article" date="2022" name="Int. J. Mol. Sci.">
        <title>Draft Genome of Tanacetum Coccineum: Genomic Comparison of Closely Related Tanacetum-Family Plants.</title>
        <authorList>
            <person name="Yamashiro T."/>
            <person name="Shiraishi A."/>
            <person name="Nakayama K."/>
            <person name="Satake H."/>
        </authorList>
    </citation>
    <scope>NUCLEOTIDE SEQUENCE</scope>
</reference>
<feature type="domain" description="GAG-pre-integrase" evidence="3">
    <location>
        <begin position="308"/>
        <end position="381"/>
    </location>
</feature>
<evidence type="ECO:0000259" key="5">
    <source>
        <dbReference type="Pfam" id="PF25597"/>
    </source>
</evidence>
<evidence type="ECO:0000259" key="3">
    <source>
        <dbReference type="Pfam" id="PF13976"/>
    </source>
</evidence>
<dbReference type="EMBL" id="BQNB010017993">
    <property type="protein sequence ID" value="GJT69499.1"/>
    <property type="molecule type" value="Genomic_DNA"/>
</dbReference>